<dbReference type="EMBL" id="HBIN01011019">
    <property type="protein sequence ID" value="CAE0438008.1"/>
    <property type="molecule type" value="Transcribed_RNA"/>
</dbReference>
<gene>
    <name evidence="2" type="ORF">ASTO00021_LOCUS8260</name>
</gene>
<sequence>MFRKSITRGFDSASLYMKRASLGHSHTSASKGKDEKPDWKAEILNEVDQDDWKYDLIKNSKEKWRGELLCYCNQERTGLLVNSCNKTQAEILVEEQDHEPYWKLELLSEARNEWESDSILKIESQSLAECFAASEHSWLQQILFSAIADMETRISRKKKSSQHQHSNIPKRKRSSNRSKSYSQNVGQPMVLDSNRNPKDDSNKVQEQVAVQVQAQIQETTSDVGESELGLDVYAEATATTELPRDIIIDPSRVLVLAKAKTRWQALMIKLIMYTRYSFTDKADIILSLERDQALCGGKLIAEAPVWKMDFLKEVVHIKPICTWKLTFILGCPDEWRCSLMSKATSYKIAAFIYAEDTSRLKAEVMTRWMQNEQIMPRWKINLVSECVDDESLLNDVLGCREEWRAKIIVEADEDWKRGILKQEHVDQWKAKSIANEQVEWKCRMLDSRCAEKWRAQIIKGVNEEWKAELILKAQEQWRAELMENINIEWKLIYVLRAPEHWRAKMVERMNDRDQAASREMLSLDRIPDEQAAIQLFGRHGSSANLFL</sequence>
<dbReference type="AlphaFoldDB" id="A0A7S3PG86"/>
<feature type="compositionally biased region" description="Basic residues" evidence="1">
    <location>
        <begin position="155"/>
        <end position="176"/>
    </location>
</feature>
<name>A0A7S3PG86_9STRA</name>
<reference evidence="2" key="1">
    <citation type="submission" date="2021-01" db="EMBL/GenBank/DDBJ databases">
        <authorList>
            <person name="Corre E."/>
            <person name="Pelletier E."/>
            <person name="Niang G."/>
            <person name="Scheremetjew M."/>
            <person name="Finn R."/>
            <person name="Kale V."/>
            <person name="Holt S."/>
            <person name="Cochrane G."/>
            <person name="Meng A."/>
            <person name="Brown T."/>
            <person name="Cohen L."/>
        </authorList>
    </citation>
    <scope>NUCLEOTIDE SEQUENCE</scope>
    <source>
        <strain evidence="2">GSBS06</strain>
    </source>
</reference>
<evidence type="ECO:0000256" key="1">
    <source>
        <dbReference type="SAM" id="MobiDB-lite"/>
    </source>
</evidence>
<feature type="region of interest" description="Disordered" evidence="1">
    <location>
        <begin position="154"/>
        <end position="203"/>
    </location>
</feature>
<proteinExistence type="predicted"/>
<evidence type="ECO:0000313" key="2">
    <source>
        <dbReference type="EMBL" id="CAE0438008.1"/>
    </source>
</evidence>
<accession>A0A7S3PG86</accession>
<organism evidence="2">
    <name type="scientific">Aplanochytrium stocchinoi</name>
    <dbReference type="NCBI Taxonomy" id="215587"/>
    <lineage>
        <taxon>Eukaryota</taxon>
        <taxon>Sar</taxon>
        <taxon>Stramenopiles</taxon>
        <taxon>Bigyra</taxon>
        <taxon>Labyrinthulomycetes</taxon>
        <taxon>Thraustochytrida</taxon>
        <taxon>Thraustochytriidae</taxon>
        <taxon>Aplanochytrium</taxon>
    </lineage>
</organism>
<protein>
    <submittedName>
        <fullName evidence="2">Uncharacterized protein</fullName>
    </submittedName>
</protein>